<gene>
    <name evidence="2" type="ORF">PTRA_b0239</name>
</gene>
<organism evidence="2">
    <name type="scientific">Pseudoalteromonas translucida KMM 520</name>
    <dbReference type="NCBI Taxonomy" id="1315283"/>
    <lineage>
        <taxon>Bacteria</taxon>
        <taxon>Pseudomonadati</taxon>
        <taxon>Pseudomonadota</taxon>
        <taxon>Gammaproteobacteria</taxon>
        <taxon>Alteromonadales</taxon>
        <taxon>Pseudoalteromonadaceae</taxon>
        <taxon>Pseudoalteromonas</taxon>
    </lineage>
</organism>
<dbReference type="RefSeq" id="WP_058374787.1">
    <property type="nucleotide sequence ID" value="NZ_CP011035.1"/>
</dbReference>
<dbReference type="Proteomes" id="UP000065261">
    <property type="component" value="Chromosome II"/>
</dbReference>
<evidence type="ECO:0000313" key="2">
    <source>
        <dbReference type="EMBL" id="ALS34755.1"/>
    </source>
</evidence>
<proteinExistence type="predicted"/>
<dbReference type="KEGG" id="ptn:PTRA_b0239"/>
<protein>
    <submittedName>
        <fullName evidence="2">Uncharacterized protein</fullName>
    </submittedName>
</protein>
<name>A0A0U2NKM0_9GAMM</name>
<reference evidence="2 3" key="1">
    <citation type="submission" date="2015-03" db="EMBL/GenBank/DDBJ databases">
        <authorList>
            <person name="Murphy D."/>
        </authorList>
    </citation>
    <scope>NUCLEOTIDE SEQUENCE [LARGE SCALE GENOMIC DNA]</scope>
    <source>
        <strain evidence="2 3">KMM 520</strain>
    </source>
</reference>
<dbReference type="PATRIC" id="fig|1315283.4.peg.3346"/>
<feature type="region of interest" description="Disordered" evidence="1">
    <location>
        <begin position="76"/>
        <end position="105"/>
    </location>
</feature>
<dbReference type="AlphaFoldDB" id="A0A0U2NKM0"/>
<feature type="compositionally biased region" description="Basic and acidic residues" evidence="1">
    <location>
        <begin position="84"/>
        <end position="105"/>
    </location>
</feature>
<dbReference type="EMBL" id="CP011035">
    <property type="protein sequence ID" value="ALS34755.1"/>
    <property type="molecule type" value="Genomic_DNA"/>
</dbReference>
<evidence type="ECO:0000313" key="3">
    <source>
        <dbReference type="Proteomes" id="UP000065261"/>
    </source>
</evidence>
<accession>A0A0U2NKM0</accession>
<sequence>MSDLDINNLNSKDAACEQIEAIVAAKKMAIDEILKEKRIAIAEIRAEMDLAIDEILCESDNSDEGLIVNDMAEAVKRKRKKGKRDSDRRVRDADYDSHEKKHRET</sequence>
<evidence type="ECO:0000256" key="1">
    <source>
        <dbReference type="SAM" id="MobiDB-lite"/>
    </source>
</evidence>